<evidence type="ECO:0000313" key="2">
    <source>
        <dbReference type="Proteomes" id="UP000267003"/>
    </source>
</evidence>
<gene>
    <name evidence="1" type="ORF">D7W81_40340</name>
</gene>
<organism evidence="1 2">
    <name type="scientific">Corallococcus aberystwythensis</name>
    <dbReference type="NCBI Taxonomy" id="2316722"/>
    <lineage>
        <taxon>Bacteria</taxon>
        <taxon>Pseudomonadati</taxon>
        <taxon>Myxococcota</taxon>
        <taxon>Myxococcia</taxon>
        <taxon>Myxococcales</taxon>
        <taxon>Cystobacterineae</taxon>
        <taxon>Myxococcaceae</taxon>
        <taxon>Corallococcus</taxon>
    </lineage>
</organism>
<dbReference type="Proteomes" id="UP000267003">
    <property type="component" value="Unassembled WGS sequence"/>
</dbReference>
<proteinExistence type="predicted"/>
<comment type="caution">
    <text evidence="1">The sequence shown here is derived from an EMBL/GenBank/DDBJ whole genome shotgun (WGS) entry which is preliminary data.</text>
</comment>
<accession>A0A3A8P5J3</accession>
<reference evidence="2" key="1">
    <citation type="submission" date="2018-09" db="EMBL/GenBank/DDBJ databases">
        <authorList>
            <person name="Livingstone P.G."/>
            <person name="Whitworth D.E."/>
        </authorList>
    </citation>
    <scope>NUCLEOTIDE SEQUENCE [LARGE SCALE GENOMIC DNA]</scope>
    <source>
        <strain evidence="2">AB050A</strain>
    </source>
</reference>
<sequence>MTRMPRVFLYNPFESDCIEDLIDRWIKAEVARGWTKELVRVRHGPDKPLDDLKPGDTLYIIGHGDVTPNRMVDRAASDGGTPEVLQPHELAARLLADGLTDRAITIKIYSCLAARGVLDSFATNAAIQIKLKCGSNAGMSCKFNIYGYDEIVSILVLNPQTGEYGKFVGELKQDVTGESDDTIELTTVKASSSRRLLVKKGFGFM</sequence>
<protein>
    <submittedName>
        <fullName evidence="1">Uncharacterized protein</fullName>
    </submittedName>
</protein>
<dbReference type="AlphaFoldDB" id="A0A3A8P5J3"/>
<keyword evidence="2" id="KW-1185">Reference proteome</keyword>
<name>A0A3A8P5J3_9BACT</name>
<evidence type="ECO:0000313" key="1">
    <source>
        <dbReference type="EMBL" id="RKH51737.1"/>
    </source>
</evidence>
<dbReference type="EMBL" id="RAWK01000466">
    <property type="protein sequence ID" value="RKH51737.1"/>
    <property type="molecule type" value="Genomic_DNA"/>
</dbReference>